<gene>
    <name evidence="2" type="ORF">O181_120340</name>
</gene>
<organism evidence="2 3">
    <name type="scientific">Austropuccinia psidii MF-1</name>
    <dbReference type="NCBI Taxonomy" id="1389203"/>
    <lineage>
        <taxon>Eukaryota</taxon>
        <taxon>Fungi</taxon>
        <taxon>Dikarya</taxon>
        <taxon>Basidiomycota</taxon>
        <taxon>Pucciniomycotina</taxon>
        <taxon>Pucciniomycetes</taxon>
        <taxon>Pucciniales</taxon>
        <taxon>Sphaerophragmiaceae</taxon>
        <taxon>Austropuccinia</taxon>
    </lineage>
</organism>
<evidence type="ECO:0000313" key="3">
    <source>
        <dbReference type="Proteomes" id="UP000765509"/>
    </source>
</evidence>
<accession>A0A9Q3Q182</accession>
<sequence>MTQVMANFQAVSVSESSRPPAFKTPSIKAPEFFDGTQPFKVRNFIQSCKLIFHNDPEVFSQDRKKVPYATSFCIGRAEELIEPYLSHLTNQDPS</sequence>
<feature type="compositionally biased region" description="Polar residues" evidence="1">
    <location>
        <begin position="1"/>
        <end position="17"/>
    </location>
</feature>
<dbReference type="OrthoDB" id="4769838at2759"/>
<dbReference type="Proteomes" id="UP000765509">
    <property type="component" value="Unassembled WGS sequence"/>
</dbReference>
<evidence type="ECO:0000256" key="1">
    <source>
        <dbReference type="SAM" id="MobiDB-lite"/>
    </source>
</evidence>
<dbReference type="AlphaFoldDB" id="A0A9Q3Q182"/>
<proteinExistence type="predicted"/>
<evidence type="ECO:0000313" key="2">
    <source>
        <dbReference type="EMBL" id="MBW0580625.1"/>
    </source>
</evidence>
<dbReference type="EMBL" id="AVOT02107994">
    <property type="protein sequence ID" value="MBW0580625.1"/>
    <property type="molecule type" value="Genomic_DNA"/>
</dbReference>
<protein>
    <submittedName>
        <fullName evidence="2">Uncharacterized protein</fullName>
    </submittedName>
</protein>
<keyword evidence="3" id="KW-1185">Reference proteome</keyword>
<name>A0A9Q3Q182_9BASI</name>
<feature type="region of interest" description="Disordered" evidence="1">
    <location>
        <begin position="1"/>
        <end position="22"/>
    </location>
</feature>
<comment type="caution">
    <text evidence="2">The sequence shown here is derived from an EMBL/GenBank/DDBJ whole genome shotgun (WGS) entry which is preliminary data.</text>
</comment>
<reference evidence="2" key="1">
    <citation type="submission" date="2021-03" db="EMBL/GenBank/DDBJ databases">
        <title>Draft genome sequence of rust myrtle Austropuccinia psidii MF-1, a brazilian biotype.</title>
        <authorList>
            <person name="Quecine M.C."/>
            <person name="Pachon D.M.R."/>
            <person name="Bonatelli M.L."/>
            <person name="Correr F.H."/>
            <person name="Franceschini L.M."/>
            <person name="Leite T.F."/>
            <person name="Margarido G.R.A."/>
            <person name="Almeida C.A."/>
            <person name="Ferrarezi J.A."/>
            <person name="Labate C.A."/>
        </authorList>
    </citation>
    <scope>NUCLEOTIDE SEQUENCE</scope>
    <source>
        <strain evidence="2">MF-1</strain>
    </source>
</reference>